<sequence length="96" mass="11099">MAPLQPVNAAFDEIYNRQLHGSREIPEKSTSARALWAHWTRIWLDNGSLFLVGGTDDPLRVVMPRTKLHDNINDIHRQLRHAGQPKTEATVCKRFW</sequence>
<gene>
    <name evidence="1" type="ORF">SSLN_LOCUS14679</name>
</gene>
<dbReference type="Proteomes" id="UP000275846">
    <property type="component" value="Unassembled WGS sequence"/>
</dbReference>
<dbReference type="EMBL" id="UYSU01039202">
    <property type="protein sequence ID" value="VDM01065.1"/>
    <property type="molecule type" value="Genomic_DNA"/>
</dbReference>
<dbReference type="AlphaFoldDB" id="A0A3P7ESZ0"/>
<organism evidence="1 2">
    <name type="scientific">Schistocephalus solidus</name>
    <name type="common">Tapeworm</name>
    <dbReference type="NCBI Taxonomy" id="70667"/>
    <lineage>
        <taxon>Eukaryota</taxon>
        <taxon>Metazoa</taxon>
        <taxon>Spiralia</taxon>
        <taxon>Lophotrochozoa</taxon>
        <taxon>Platyhelminthes</taxon>
        <taxon>Cestoda</taxon>
        <taxon>Eucestoda</taxon>
        <taxon>Diphyllobothriidea</taxon>
        <taxon>Diphyllobothriidae</taxon>
        <taxon>Schistocephalus</taxon>
    </lineage>
</organism>
<reference evidence="1 2" key="1">
    <citation type="submission" date="2018-11" db="EMBL/GenBank/DDBJ databases">
        <authorList>
            <consortium name="Pathogen Informatics"/>
        </authorList>
    </citation>
    <scope>NUCLEOTIDE SEQUENCE [LARGE SCALE GENOMIC DNA]</scope>
    <source>
        <strain evidence="1 2">NST_G2</strain>
    </source>
</reference>
<dbReference type="OrthoDB" id="6273767at2759"/>
<keyword evidence="2" id="KW-1185">Reference proteome</keyword>
<evidence type="ECO:0000313" key="2">
    <source>
        <dbReference type="Proteomes" id="UP000275846"/>
    </source>
</evidence>
<evidence type="ECO:0008006" key="3">
    <source>
        <dbReference type="Google" id="ProtNLM"/>
    </source>
</evidence>
<name>A0A3P7ESZ0_SCHSO</name>
<proteinExistence type="predicted"/>
<evidence type="ECO:0000313" key="1">
    <source>
        <dbReference type="EMBL" id="VDM01065.1"/>
    </source>
</evidence>
<protein>
    <recommendedName>
        <fullName evidence="3">Integrase_H2C2 domain-containing protein</fullName>
    </recommendedName>
</protein>
<accession>A0A3P7ESZ0</accession>